<dbReference type="Proteomes" id="UP000016935">
    <property type="component" value="Unassembled WGS sequence"/>
</dbReference>
<keyword evidence="1" id="KW-0472">Membrane</keyword>
<proteinExistence type="predicted"/>
<feature type="transmembrane region" description="Helical" evidence="1">
    <location>
        <begin position="35"/>
        <end position="53"/>
    </location>
</feature>
<reference evidence="2 3" key="1">
    <citation type="journal article" date="2012" name="PLoS Pathog.">
        <title>Diverse lifestyles and strategies of plant pathogenesis encoded in the genomes of eighteen Dothideomycetes fungi.</title>
        <authorList>
            <person name="Ohm R.A."/>
            <person name="Feau N."/>
            <person name="Henrissat B."/>
            <person name="Schoch C.L."/>
            <person name="Horwitz B.A."/>
            <person name="Barry K.W."/>
            <person name="Condon B.J."/>
            <person name="Copeland A.C."/>
            <person name="Dhillon B."/>
            <person name="Glaser F."/>
            <person name="Hesse C.N."/>
            <person name="Kosti I."/>
            <person name="LaButti K."/>
            <person name="Lindquist E.A."/>
            <person name="Lucas S."/>
            <person name="Salamov A.A."/>
            <person name="Bradshaw R.E."/>
            <person name="Ciuffetti L."/>
            <person name="Hamelin R.C."/>
            <person name="Kema G.H.J."/>
            <person name="Lawrence C."/>
            <person name="Scott J.A."/>
            <person name="Spatafora J.W."/>
            <person name="Turgeon B.G."/>
            <person name="de Wit P.J.G.M."/>
            <person name="Zhong S."/>
            <person name="Goodwin S.B."/>
            <person name="Grigoriev I.V."/>
        </authorList>
    </citation>
    <scope>NUCLEOTIDE SEQUENCE [LARGE SCALE GENOMIC DNA]</scope>
    <source>
        <strain evidence="3">28A</strain>
    </source>
</reference>
<name>R0J5C2_EXST2</name>
<keyword evidence="1" id="KW-1133">Transmembrane helix</keyword>
<organism evidence="2 3">
    <name type="scientific">Exserohilum turcicum (strain 28A)</name>
    <name type="common">Northern leaf blight fungus</name>
    <name type="synonym">Setosphaeria turcica</name>
    <dbReference type="NCBI Taxonomy" id="671987"/>
    <lineage>
        <taxon>Eukaryota</taxon>
        <taxon>Fungi</taxon>
        <taxon>Dikarya</taxon>
        <taxon>Ascomycota</taxon>
        <taxon>Pezizomycotina</taxon>
        <taxon>Dothideomycetes</taxon>
        <taxon>Pleosporomycetidae</taxon>
        <taxon>Pleosporales</taxon>
        <taxon>Pleosporineae</taxon>
        <taxon>Pleosporaceae</taxon>
        <taxon>Exserohilum</taxon>
    </lineage>
</organism>
<dbReference type="RefSeq" id="XP_008020393.1">
    <property type="nucleotide sequence ID" value="XM_008022202.1"/>
</dbReference>
<evidence type="ECO:0000313" key="2">
    <source>
        <dbReference type="EMBL" id="EOA92090.1"/>
    </source>
</evidence>
<accession>R0J5C2</accession>
<dbReference type="OrthoDB" id="3795213at2759"/>
<keyword evidence="1" id="KW-0812">Transmembrane</keyword>
<evidence type="ECO:0008006" key="4">
    <source>
        <dbReference type="Google" id="ProtNLM"/>
    </source>
</evidence>
<reference evidence="2 3" key="2">
    <citation type="journal article" date="2013" name="PLoS Genet.">
        <title>Comparative genome structure, secondary metabolite, and effector coding capacity across Cochliobolus pathogens.</title>
        <authorList>
            <person name="Condon B.J."/>
            <person name="Leng Y."/>
            <person name="Wu D."/>
            <person name="Bushley K.E."/>
            <person name="Ohm R.A."/>
            <person name="Otillar R."/>
            <person name="Martin J."/>
            <person name="Schackwitz W."/>
            <person name="Grimwood J."/>
            <person name="MohdZainudin N."/>
            <person name="Xue C."/>
            <person name="Wang R."/>
            <person name="Manning V.A."/>
            <person name="Dhillon B."/>
            <person name="Tu Z.J."/>
            <person name="Steffenson B.J."/>
            <person name="Salamov A."/>
            <person name="Sun H."/>
            <person name="Lowry S."/>
            <person name="LaButti K."/>
            <person name="Han J."/>
            <person name="Copeland A."/>
            <person name="Lindquist E."/>
            <person name="Barry K."/>
            <person name="Schmutz J."/>
            <person name="Baker S.E."/>
            <person name="Ciuffetti L.M."/>
            <person name="Grigoriev I.V."/>
            <person name="Zhong S."/>
            <person name="Turgeon B.G."/>
        </authorList>
    </citation>
    <scope>NUCLEOTIDE SEQUENCE [LARGE SCALE GENOMIC DNA]</scope>
    <source>
        <strain evidence="3">28A</strain>
    </source>
</reference>
<protein>
    <recommendedName>
        <fullName evidence="4">DDE-1 domain-containing protein</fullName>
    </recommendedName>
</protein>
<dbReference type="GeneID" id="19405515"/>
<dbReference type="EMBL" id="KB908481">
    <property type="protein sequence ID" value="EOA92090.1"/>
    <property type="molecule type" value="Genomic_DNA"/>
</dbReference>
<dbReference type="HOGENOM" id="CLU_013929_19_1_1"/>
<sequence>LLILNSYSSHVSTNFIDVYNGNRILLAIFPPHATYSLQLLNVVMFALMLKVYLK</sequence>
<dbReference type="AlphaFoldDB" id="R0J5C2"/>
<keyword evidence="3" id="KW-1185">Reference proteome</keyword>
<gene>
    <name evidence="2" type="ORF">SETTUDRAFT_85328</name>
</gene>
<feature type="non-terminal residue" evidence="2">
    <location>
        <position position="1"/>
    </location>
</feature>
<evidence type="ECO:0000256" key="1">
    <source>
        <dbReference type="SAM" id="Phobius"/>
    </source>
</evidence>
<evidence type="ECO:0000313" key="3">
    <source>
        <dbReference type="Proteomes" id="UP000016935"/>
    </source>
</evidence>